<feature type="domain" description="Serine aminopeptidase S33" evidence="3">
    <location>
        <begin position="238"/>
        <end position="344"/>
    </location>
</feature>
<keyword evidence="5" id="KW-1185">Reference proteome</keyword>
<name>A0A2Z4FMA0_9DELT</name>
<organism evidence="4 5">
    <name type="scientific">Bradymonas sediminis</name>
    <dbReference type="NCBI Taxonomy" id="1548548"/>
    <lineage>
        <taxon>Bacteria</taxon>
        <taxon>Deltaproteobacteria</taxon>
        <taxon>Bradymonadales</taxon>
        <taxon>Bradymonadaceae</taxon>
        <taxon>Bradymonas</taxon>
    </lineage>
</organism>
<dbReference type="InterPro" id="IPR053145">
    <property type="entry name" value="AB_hydrolase_Est10"/>
</dbReference>
<feature type="compositionally biased region" description="Polar residues" evidence="1">
    <location>
        <begin position="29"/>
        <end position="55"/>
    </location>
</feature>
<dbReference type="GO" id="GO:0052689">
    <property type="term" value="F:carboxylic ester hydrolase activity"/>
    <property type="evidence" value="ECO:0007669"/>
    <property type="project" value="TreeGrafter"/>
</dbReference>
<proteinExistence type="predicted"/>
<dbReference type="PANTHER" id="PTHR43265">
    <property type="entry name" value="ESTERASE ESTD"/>
    <property type="match status" value="1"/>
</dbReference>
<evidence type="ECO:0000256" key="1">
    <source>
        <dbReference type="SAM" id="MobiDB-lite"/>
    </source>
</evidence>
<gene>
    <name evidence="4" type="ORF">DN745_12405</name>
</gene>
<evidence type="ECO:0000256" key="2">
    <source>
        <dbReference type="SAM" id="SignalP"/>
    </source>
</evidence>
<dbReference type="AlphaFoldDB" id="A0A2Z4FMA0"/>
<dbReference type="InterPro" id="IPR022742">
    <property type="entry name" value="Hydrolase_4"/>
</dbReference>
<dbReference type="PANTHER" id="PTHR43265:SF1">
    <property type="entry name" value="ESTERASE ESTD"/>
    <property type="match status" value="1"/>
</dbReference>
<keyword evidence="2" id="KW-0732">Signal</keyword>
<dbReference type="Pfam" id="PF12146">
    <property type="entry name" value="Hydrolase_4"/>
    <property type="match status" value="1"/>
</dbReference>
<feature type="region of interest" description="Disordered" evidence="1">
    <location>
        <begin position="27"/>
        <end position="55"/>
    </location>
</feature>
<dbReference type="OrthoDB" id="1412847at2"/>
<feature type="chain" id="PRO_5016328700" description="Serine aminopeptidase S33 domain-containing protein" evidence="2">
    <location>
        <begin position="24"/>
        <end position="530"/>
    </location>
</feature>
<evidence type="ECO:0000259" key="3">
    <source>
        <dbReference type="Pfam" id="PF12146"/>
    </source>
</evidence>
<dbReference type="SUPFAM" id="SSF53474">
    <property type="entry name" value="alpha/beta-Hydrolases"/>
    <property type="match status" value="1"/>
</dbReference>
<feature type="signal peptide" evidence="2">
    <location>
        <begin position="1"/>
        <end position="23"/>
    </location>
</feature>
<evidence type="ECO:0000313" key="5">
    <source>
        <dbReference type="Proteomes" id="UP000249799"/>
    </source>
</evidence>
<sequence>MSPPMNFRAIFPLLLSTSLLLPAGCASSAKDQMPNSGPTQTQTTEQSGAKSTPNTAASLEGVWRGKLEVSGASLTIIFNLKRAKDAPNGWQATMDSPDQGATGIPVTEVLVDNNKVQLNVPVIRGAFEGTFADGGDAIDGAWGQAGQAFPLYLQRSSAEEAYRVERPQDPKPPFPYAIEEVEFAGGQPTAGTDQPVKLAGTLTLPKTEGPHPVLVLLTGSGPQDRDETILNHKPFWVLADFLSRNGVAVLRFDDRGVAKSTGVFDNATIDDFVTDALAAVEYLGTRDDINADTIGLLGHSEGANVAPRASLLTQKIDFLVLLAPTAVPGTELLARQNALLFKGMGMSEDGARAYETRMLETLTKLVEEPLDKPVSKALRKTLRADFKAAAAAMSPQDRKVYGPTKSEDFDHVLDQMLEQLTASWMRSFLAMKPATTFTKLTIPTLAIYGSKDLQVAPAQNVGPLRDHLAKHPETTVTVLNGLNHLFQPAQTGLPAEYATIKTTLDPELMDTVLDWLQERDIVSDAPADRQ</sequence>
<protein>
    <recommendedName>
        <fullName evidence="3">Serine aminopeptidase S33 domain-containing protein</fullName>
    </recommendedName>
</protein>
<dbReference type="Proteomes" id="UP000249799">
    <property type="component" value="Chromosome"/>
</dbReference>
<dbReference type="InterPro" id="IPR029058">
    <property type="entry name" value="AB_hydrolase_fold"/>
</dbReference>
<dbReference type="EMBL" id="CP030032">
    <property type="protein sequence ID" value="AWV90091.1"/>
    <property type="molecule type" value="Genomic_DNA"/>
</dbReference>
<dbReference type="Gene3D" id="3.40.50.1820">
    <property type="entry name" value="alpha/beta hydrolase"/>
    <property type="match status" value="1"/>
</dbReference>
<evidence type="ECO:0000313" key="4">
    <source>
        <dbReference type="EMBL" id="AWV90091.1"/>
    </source>
</evidence>
<dbReference type="KEGG" id="bsed:DN745_12405"/>
<reference evidence="4 5" key="1">
    <citation type="submission" date="2018-06" db="EMBL/GenBank/DDBJ databases">
        <title>Lujinxingia sediminis gen. nov. sp. nov., a new facultative anaerobic member of the class Deltaproteobacteria, and proposal of Lujinxingaceae fam. nov.</title>
        <authorList>
            <person name="Guo L.-Y."/>
            <person name="Li C.-M."/>
            <person name="Wang S."/>
            <person name="Du Z.-J."/>
        </authorList>
    </citation>
    <scope>NUCLEOTIDE SEQUENCE [LARGE SCALE GENOMIC DNA]</scope>
    <source>
        <strain evidence="4 5">FA350</strain>
    </source>
</reference>
<accession>A0A2Z4FMA0</accession>